<dbReference type="RefSeq" id="WP_305385035.1">
    <property type="nucleotide sequence ID" value="NZ_CP117446.1"/>
</dbReference>
<evidence type="ECO:0000256" key="1">
    <source>
        <dbReference type="SAM" id="MobiDB-lite"/>
    </source>
</evidence>
<evidence type="ECO:0000313" key="3">
    <source>
        <dbReference type="Proteomes" id="UP001322392"/>
    </source>
</evidence>
<name>A0ABZ1ACV5_9PSED</name>
<feature type="region of interest" description="Disordered" evidence="1">
    <location>
        <begin position="1"/>
        <end position="27"/>
    </location>
</feature>
<evidence type="ECO:0000313" key="2">
    <source>
        <dbReference type="EMBL" id="WRI27266.1"/>
    </source>
</evidence>
<protein>
    <submittedName>
        <fullName evidence="2">Uncharacterized protein</fullName>
    </submittedName>
</protein>
<proteinExistence type="predicted"/>
<accession>A0ABZ1ACV5</accession>
<dbReference type="Proteomes" id="UP001322392">
    <property type="component" value="Chromosome"/>
</dbReference>
<keyword evidence="3" id="KW-1185">Reference proteome</keyword>
<reference evidence="2 3" key="1">
    <citation type="submission" date="2023-12" db="EMBL/GenBank/DDBJ databases">
        <title>First complete genome sequence of Pseudomonas canadensis strain Pcan-CK-23 isolated from homogenized tissues of Zophobas morio larvae.</title>
        <authorList>
            <person name="Kundlacz C."/>
            <person name="Aldeia C."/>
            <person name="Eddoubaji Y."/>
            <person name="Campos-Madueno E.I."/>
            <person name="Endimiani A."/>
        </authorList>
    </citation>
    <scope>NUCLEOTIDE SEQUENCE [LARGE SCALE GENOMIC DNA]</scope>
    <source>
        <strain evidence="2 3">Pcan-CK-23</strain>
    </source>
</reference>
<feature type="compositionally biased region" description="Basic and acidic residues" evidence="1">
    <location>
        <begin position="1"/>
        <end position="10"/>
    </location>
</feature>
<gene>
    <name evidence="2" type="ORF">SPL95_13315</name>
</gene>
<sequence length="134" mass="15263">MRADEQKQVREMNGPMGRPVGDHRSADRIIEQSPVLKSFLDNRDNYLLIDDLKRNVGDWDSANPEVRANAIYDLDKVLRFIDNLDDRYLNGSHSRNGKIDGFASNGCSRLDNSEASLLKAFSDKGYPVLRHLRT</sequence>
<organism evidence="2 3">
    <name type="scientific">Pseudomonas canadensis</name>
    <dbReference type="NCBI Taxonomy" id="915099"/>
    <lineage>
        <taxon>Bacteria</taxon>
        <taxon>Pseudomonadati</taxon>
        <taxon>Pseudomonadota</taxon>
        <taxon>Gammaproteobacteria</taxon>
        <taxon>Pseudomonadales</taxon>
        <taxon>Pseudomonadaceae</taxon>
        <taxon>Pseudomonas</taxon>
    </lineage>
</organism>
<dbReference type="EMBL" id="CP139639">
    <property type="protein sequence ID" value="WRI27266.1"/>
    <property type="molecule type" value="Genomic_DNA"/>
</dbReference>